<evidence type="ECO:0000313" key="2">
    <source>
        <dbReference type="EMBL" id="MCZ8373579.1"/>
    </source>
</evidence>
<dbReference type="RefSeq" id="WP_269878910.1">
    <property type="nucleotide sequence ID" value="NZ_JAPZVM010000014.1"/>
</dbReference>
<dbReference type="InterPro" id="IPR027823">
    <property type="entry name" value="DUF4468"/>
</dbReference>
<sequence>MKKLLFIIALCLPLLGTAKEKKDNNDPKYLSGAVTLSEGKVTFTQEIKTPGVSKEKLYDLMLEWAKNRFKPEGNLYSQVAYTNEEKGDIAATAEEYMVFSSSAISLDRTRIYYQFLINVQNEVCNLTMTRIRYWYEENRDGGERYSAEEWITDDMALNKKKTKLAPICGKFRRETINLKDALFESVASALGKQLLNNNNTATTTPMIPLVPAQPVLKTSEELKEVTFEQIPANFNDLIANGRLTITAGEEEIDIKAENWGGFGKLFSKNVTYTLIDQSRIAVSALMKQSDTYKISLYSTGNTQPSVVIECKKSMEQNMSAEELKSLNQSIDTSKQYTMYIGEITRILMR</sequence>
<dbReference type="Proteomes" id="UP001141933">
    <property type="component" value="Unassembled WGS sequence"/>
</dbReference>
<dbReference type="CDD" id="cd12190">
    <property type="entry name" value="Bacova_04320_like"/>
    <property type="match status" value="1"/>
</dbReference>
<organism evidence="2 3">
    <name type="scientific">Phocaeicola acetigenes</name>
    <dbReference type="NCBI Taxonomy" id="3016083"/>
    <lineage>
        <taxon>Bacteria</taxon>
        <taxon>Pseudomonadati</taxon>
        <taxon>Bacteroidota</taxon>
        <taxon>Bacteroidia</taxon>
        <taxon>Bacteroidales</taxon>
        <taxon>Bacteroidaceae</taxon>
        <taxon>Phocaeicola</taxon>
    </lineage>
</organism>
<proteinExistence type="predicted"/>
<evidence type="ECO:0000313" key="3">
    <source>
        <dbReference type="Proteomes" id="UP001141933"/>
    </source>
</evidence>
<comment type="caution">
    <text evidence="2">The sequence shown here is derived from an EMBL/GenBank/DDBJ whole genome shotgun (WGS) entry which is preliminary data.</text>
</comment>
<keyword evidence="3" id="KW-1185">Reference proteome</keyword>
<evidence type="ECO:0000259" key="1">
    <source>
        <dbReference type="Pfam" id="PF14730"/>
    </source>
</evidence>
<protein>
    <submittedName>
        <fullName evidence="2">DUF4468 domain-containing protein</fullName>
    </submittedName>
</protein>
<dbReference type="Gene3D" id="3.30.530.80">
    <property type="match status" value="1"/>
</dbReference>
<feature type="domain" description="DUF4468" evidence="1">
    <location>
        <begin position="43"/>
        <end position="134"/>
    </location>
</feature>
<gene>
    <name evidence="2" type="ORF">O6P32_12820</name>
</gene>
<name>A0ABT4PKL0_9BACT</name>
<dbReference type="EMBL" id="JAPZVM010000014">
    <property type="protein sequence ID" value="MCZ8373579.1"/>
    <property type="molecule type" value="Genomic_DNA"/>
</dbReference>
<dbReference type="Pfam" id="PF14730">
    <property type="entry name" value="DUF4468"/>
    <property type="match status" value="1"/>
</dbReference>
<reference evidence="2" key="1">
    <citation type="submission" date="2022-12" db="EMBL/GenBank/DDBJ databases">
        <title>Phocaeicola acetigenes sp. nov., isolated feces from a healthy human.</title>
        <authorList>
            <person name="Do H."/>
            <person name="Ha Y.B."/>
            <person name="Kim J.-S."/>
            <person name="Suh M.K."/>
            <person name="Kim H.S."/>
            <person name="Lee J.-S."/>
        </authorList>
    </citation>
    <scope>NUCLEOTIDE SEQUENCE</scope>
    <source>
        <strain evidence="2">KGMB11183</strain>
    </source>
</reference>
<accession>A0ABT4PKL0</accession>